<evidence type="ECO:0000256" key="6">
    <source>
        <dbReference type="ARBA" id="ARBA00023163"/>
    </source>
</evidence>
<keyword evidence="11" id="KW-1185">Reference proteome</keyword>
<dbReference type="SUPFAM" id="SSF88659">
    <property type="entry name" value="Sigma3 and sigma4 domains of RNA polymerase sigma factors"/>
    <property type="match status" value="1"/>
</dbReference>
<dbReference type="Proteomes" id="UP000581688">
    <property type="component" value="Unassembled WGS sequence"/>
</dbReference>
<keyword evidence="4 7" id="KW-0731">Sigma factor</keyword>
<dbReference type="PROSITE" id="PS01063">
    <property type="entry name" value="SIGMA70_ECF"/>
    <property type="match status" value="1"/>
</dbReference>
<dbReference type="InterPro" id="IPR039425">
    <property type="entry name" value="RNA_pol_sigma-70-like"/>
</dbReference>
<dbReference type="PANTHER" id="PTHR43133:SF8">
    <property type="entry name" value="RNA POLYMERASE SIGMA FACTOR HI_1459-RELATED"/>
    <property type="match status" value="1"/>
</dbReference>
<dbReference type="NCBIfam" id="TIGR02937">
    <property type="entry name" value="sigma70-ECF"/>
    <property type="match status" value="1"/>
</dbReference>
<dbReference type="Pfam" id="PF04542">
    <property type="entry name" value="Sigma70_r2"/>
    <property type="match status" value="1"/>
</dbReference>
<evidence type="ECO:0000313" key="11">
    <source>
        <dbReference type="Proteomes" id="UP000581688"/>
    </source>
</evidence>
<evidence type="ECO:0000259" key="9">
    <source>
        <dbReference type="Pfam" id="PF08281"/>
    </source>
</evidence>
<evidence type="ECO:0000259" key="8">
    <source>
        <dbReference type="Pfam" id="PF04542"/>
    </source>
</evidence>
<feature type="domain" description="RNA polymerase sigma-70 region 2" evidence="8">
    <location>
        <begin position="23"/>
        <end position="88"/>
    </location>
</feature>
<keyword evidence="6 7" id="KW-0804">Transcription</keyword>
<dbReference type="GO" id="GO:0016987">
    <property type="term" value="F:sigma factor activity"/>
    <property type="evidence" value="ECO:0007669"/>
    <property type="project" value="UniProtKB-KW"/>
</dbReference>
<dbReference type="EMBL" id="JACHGH010000001">
    <property type="protein sequence ID" value="MBB6452069.1"/>
    <property type="molecule type" value="Genomic_DNA"/>
</dbReference>
<keyword evidence="3 7" id="KW-0805">Transcription regulation</keyword>
<dbReference type="GO" id="GO:0006352">
    <property type="term" value="P:DNA-templated transcription initiation"/>
    <property type="evidence" value="ECO:0007669"/>
    <property type="project" value="InterPro"/>
</dbReference>
<gene>
    <name evidence="10" type="ORF">HNQ94_000490</name>
</gene>
<feature type="domain" description="RNA polymerase sigma factor 70 region 4 type 2" evidence="9">
    <location>
        <begin position="114"/>
        <end position="165"/>
    </location>
</feature>
<comment type="caution">
    <text evidence="10">The sequence shown here is derived from an EMBL/GenBank/DDBJ whole genome shotgun (WGS) entry which is preliminary data.</text>
</comment>
<dbReference type="AlphaFoldDB" id="A0A841PTB8"/>
<proteinExistence type="inferred from homology"/>
<evidence type="ECO:0000256" key="4">
    <source>
        <dbReference type="ARBA" id="ARBA00023082"/>
    </source>
</evidence>
<dbReference type="SUPFAM" id="SSF54427">
    <property type="entry name" value="NTF2-like"/>
    <property type="match status" value="1"/>
</dbReference>
<accession>A0A841PTB8</accession>
<dbReference type="GO" id="GO:0006950">
    <property type="term" value="P:response to stress"/>
    <property type="evidence" value="ECO:0007669"/>
    <property type="project" value="UniProtKB-ARBA"/>
</dbReference>
<dbReference type="Gene3D" id="1.10.1740.10">
    <property type="match status" value="1"/>
</dbReference>
<dbReference type="InterPro" id="IPR000838">
    <property type="entry name" value="RNA_pol_sigma70_ECF_CS"/>
</dbReference>
<reference evidence="10 11" key="1">
    <citation type="submission" date="2020-08" db="EMBL/GenBank/DDBJ databases">
        <title>Genomic Encyclopedia of Type Strains, Phase IV (KMG-IV): sequencing the most valuable type-strain genomes for metagenomic binning, comparative biology and taxonomic classification.</title>
        <authorList>
            <person name="Goeker M."/>
        </authorList>
    </citation>
    <scope>NUCLEOTIDE SEQUENCE [LARGE SCALE GENOMIC DNA]</scope>
    <source>
        <strain evidence="10 11">DSM 19612</strain>
    </source>
</reference>
<evidence type="ECO:0000256" key="1">
    <source>
        <dbReference type="ARBA" id="ARBA00010641"/>
    </source>
</evidence>
<name>A0A841PTB8_9BACI</name>
<evidence type="ECO:0000256" key="3">
    <source>
        <dbReference type="ARBA" id="ARBA00023015"/>
    </source>
</evidence>
<dbReference type="InterPro" id="IPR013324">
    <property type="entry name" value="RNA_pol_sigma_r3/r4-like"/>
</dbReference>
<evidence type="ECO:0000256" key="2">
    <source>
        <dbReference type="ARBA" id="ARBA00011344"/>
    </source>
</evidence>
<dbReference type="GO" id="GO:0003677">
    <property type="term" value="F:DNA binding"/>
    <property type="evidence" value="ECO:0007669"/>
    <property type="project" value="UniProtKB-KW"/>
</dbReference>
<dbReference type="InterPro" id="IPR032710">
    <property type="entry name" value="NTF2-like_dom_sf"/>
</dbReference>
<dbReference type="RefSeq" id="WP_174494382.1">
    <property type="nucleotide sequence ID" value="NZ_CADDWK010000001.1"/>
</dbReference>
<sequence length="311" mass="35796">MGNDLSVLGNPLRDVKKEFDQLVIPYRPALWSYCRSITGSPWDAEDLVQETLLKAFSSLSQLWQPLNTKAYLFRIASNTWIDYCRKQKMKLDTIEDLDTLSSDDSDIGLEINDAMEMIVSLLPPRQRVVFLLIEAFQFKAKEVAEMIGTTEGAVKAALNRARWKMKNSSEKQSSSTKKVIPVEDRKLIETYIHFFNNRDTDGMAGLLVENVSNDIVHIAQEYGKDTLRKNSLADWAKDPVEMTAELYMLWDKPTIVQVTYMDGKKAVYDLNLFDIEDGKIARKKDYYFCPDILQAAAQELNLKVYPREYQF</sequence>
<dbReference type="PANTHER" id="PTHR43133">
    <property type="entry name" value="RNA POLYMERASE ECF-TYPE SIGMA FACTO"/>
    <property type="match status" value="1"/>
</dbReference>
<comment type="similarity">
    <text evidence="1 7">Belongs to the sigma-70 factor family. ECF subfamily.</text>
</comment>
<dbReference type="Gene3D" id="1.10.10.10">
    <property type="entry name" value="Winged helix-like DNA-binding domain superfamily/Winged helix DNA-binding domain"/>
    <property type="match status" value="1"/>
</dbReference>
<dbReference type="InterPro" id="IPR013249">
    <property type="entry name" value="RNA_pol_sigma70_r4_t2"/>
</dbReference>
<evidence type="ECO:0000256" key="7">
    <source>
        <dbReference type="RuleBase" id="RU000716"/>
    </source>
</evidence>
<dbReference type="SUPFAM" id="SSF88946">
    <property type="entry name" value="Sigma2 domain of RNA polymerase sigma factors"/>
    <property type="match status" value="1"/>
</dbReference>
<evidence type="ECO:0000313" key="10">
    <source>
        <dbReference type="EMBL" id="MBB6452069.1"/>
    </source>
</evidence>
<dbReference type="InterPro" id="IPR014284">
    <property type="entry name" value="RNA_pol_sigma-70_dom"/>
</dbReference>
<dbReference type="InterPro" id="IPR007627">
    <property type="entry name" value="RNA_pol_sigma70_r2"/>
</dbReference>
<protein>
    <recommendedName>
        <fullName evidence="7">RNA polymerase sigma factor</fullName>
    </recommendedName>
</protein>
<dbReference type="InterPro" id="IPR036388">
    <property type="entry name" value="WH-like_DNA-bd_sf"/>
</dbReference>
<keyword evidence="5 7" id="KW-0238">DNA-binding</keyword>
<comment type="subunit">
    <text evidence="2">Interacts transiently with the RNA polymerase catalytic core formed by RpoA, RpoB, RpoC and RpoZ (2 alpha, 1 beta, 1 beta' and 1 omega subunit) to form the RNA polymerase holoenzyme that can initiate transcription.</text>
</comment>
<dbReference type="Gene3D" id="3.10.450.50">
    <property type="match status" value="1"/>
</dbReference>
<organism evidence="10 11">
    <name type="scientific">Salirhabdus euzebyi</name>
    <dbReference type="NCBI Taxonomy" id="394506"/>
    <lineage>
        <taxon>Bacteria</taxon>
        <taxon>Bacillati</taxon>
        <taxon>Bacillota</taxon>
        <taxon>Bacilli</taxon>
        <taxon>Bacillales</taxon>
        <taxon>Bacillaceae</taxon>
        <taxon>Salirhabdus</taxon>
    </lineage>
</organism>
<dbReference type="InterPro" id="IPR013325">
    <property type="entry name" value="RNA_pol_sigma_r2"/>
</dbReference>
<evidence type="ECO:0000256" key="5">
    <source>
        <dbReference type="ARBA" id="ARBA00023125"/>
    </source>
</evidence>
<dbReference type="Pfam" id="PF08281">
    <property type="entry name" value="Sigma70_r4_2"/>
    <property type="match status" value="1"/>
</dbReference>